<reference evidence="2" key="1">
    <citation type="submission" date="2018-09" db="EMBL/GenBank/DDBJ databases">
        <title>Murine metabolic-syndrome-specific gut microbial biobank.</title>
        <authorList>
            <person name="Liu C."/>
        </authorList>
    </citation>
    <scope>NUCLEOTIDE SEQUENCE</scope>
    <source>
        <strain evidence="2">D42-62</strain>
    </source>
</reference>
<dbReference type="EMBL" id="QZDT01000079">
    <property type="protein sequence ID" value="NBJ95314.1"/>
    <property type="molecule type" value="Genomic_DNA"/>
</dbReference>
<protein>
    <submittedName>
        <fullName evidence="2">HNH endonuclease</fullName>
    </submittedName>
</protein>
<dbReference type="InterPro" id="IPR003615">
    <property type="entry name" value="HNH_nuc"/>
</dbReference>
<dbReference type="PANTHER" id="PTHR33877">
    <property type="entry name" value="SLL1193 PROTEIN"/>
    <property type="match status" value="1"/>
</dbReference>
<dbReference type="InterPro" id="IPR052892">
    <property type="entry name" value="NA-targeting_endonuclease"/>
</dbReference>
<organism evidence="2 3">
    <name type="scientific">Parablautia muri</name>
    <dbReference type="NCBI Taxonomy" id="2320879"/>
    <lineage>
        <taxon>Bacteria</taxon>
        <taxon>Bacillati</taxon>
        <taxon>Bacillota</taxon>
        <taxon>Clostridia</taxon>
        <taxon>Lachnospirales</taxon>
        <taxon>Lachnospiraceae</taxon>
        <taxon>Parablautia</taxon>
    </lineage>
</organism>
<dbReference type="GO" id="GO:0004519">
    <property type="term" value="F:endonuclease activity"/>
    <property type="evidence" value="ECO:0007669"/>
    <property type="project" value="UniProtKB-KW"/>
</dbReference>
<evidence type="ECO:0000313" key="3">
    <source>
        <dbReference type="Proteomes" id="UP001154420"/>
    </source>
</evidence>
<keyword evidence="2" id="KW-0378">Hydrolase</keyword>
<dbReference type="Proteomes" id="UP001154420">
    <property type="component" value="Unassembled WGS sequence"/>
</dbReference>
<dbReference type="InterPro" id="IPR029471">
    <property type="entry name" value="HNH_5"/>
</dbReference>
<name>A0A9X5BJQ9_9FIRM</name>
<dbReference type="PANTHER" id="PTHR33877:SF2">
    <property type="entry name" value="OS07G0170200 PROTEIN"/>
    <property type="match status" value="1"/>
</dbReference>
<evidence type="ECO:0000259" key="1">
    <source>
        <dbReference type="SMART" id="SM00507"/>
    </source>
</evidence>
<keyword evidence="2" id="KW-0540">Nuclease</keyword>
<keyword evidence="2" id="KW-0255">Endonuclease</keyword>
<sequence>MAIVLTNGKYYIATNKKGGIIKTEAIEGAQTFCSVNAAMRKIFRSPGKCKGYYPYDMENTAYEGSTKIRRRRFSDEEREIIYNKSGGHCELCGQQLLLENMTLDHIVPLSMGGGDSMENLQAACYACNQFKSNILPDFMDRIIKIFLYQTEKKCSKDMKLKIIHKLVEAL</sequence>
<dbReference type="SMART" id="SM00507">
    <property type="entry name" value="HNHc"/>
    <property type="match status" value="1"/>
</dbReference>
<dbReference type="CDD" id="cd00085">
    <property type="entry name" value="HNHc"/>
    <property type="match status" value="1"/>
</dbReference>
<gene>
    <name evidence="2" type="ORF">D5281_22950</name>
</gene>
<keyword evidence="3" id="KW-1185">Reference proteome</keyword>
<dbReference type="Pfam" id="PF14279">
    <property type="entry name" value="HNH_5"/>
    <property type="match status" value="1"/>
</dbReference>
<comment type="caution">
    <text evidence="2">The sequence shown here is derived from an EMBL/GenBank/DDBJ whole genome shotgun (WGS) entry which is preliminary data.</text>
</comment>
<evidence type="ECO:0000313" key="2">
    <source>
        <dbReference type="EMBL" id="NBJ95314.1"/>
    </source>
</evidence>
<dbReference type="AlphaFoldDB" id="A0A9X5BJQ9"/>
<dbReference type="OrthoDB" id="9802901at2"/>
<dbReference type="Gene3D" id="1.10.30.50">
    <property type="match status" value="1"/>
</dbReference>
<proteinExistence type="predicted"/>
<accession>A0A9X5BJQ9</accession>
<dbReference type="RefSeq" id="WP_160562218.1">
    <property type="nucleotide sequence ID" value="NZ_QZDT01000079.1"/>
</dbReference>
<feature type="domain" description="HNH nuclease" evidence="1">
    <location>
        <begin position="77"/>
        <end position="129"/>
    </location>
</feature>